<evidence type="ECO:0000259" key="1">
    <source>
        <dbReference type="Pfam" id="PF20150"/>
    </source>
</evidence>
<dbReference type="Pfam" id="PF20150">
    <property type="entry name" value="2EXR"/>
    <property type="match status" value="1"/>
</dbReference>
<evidence type="ECO:0000313" key="3">
    <source>
        <dbReference type="Proteomes" id="UP000070700"/>
    </source>
</evidence>
<proteinExistence type="predicted"/>
<dbReference type="EMBL" id="KQ947439">
    <property type="protein sequence ID" value="KUJ07548.1"/>
    <property type="molecule type" value="Genomic_DNA"/>
</dbReference>
<dbReference type="KEGG" id="psco:LY89DRAFT_742776"/>
<gene>
    <name evidence="2" type="ORF">LY89DRAFT_742776</name>
</gene>
<dbReference type="AlphaFoldDB" id="A0A132B558"/>
<evidence type="ECO:0000313" key="2">
    <source>
        <dbReference type="EMBL" id="KUJ07548.1"/>
    </source>
</evidence>
<dbReference type="Proteomes" id="UP000070700">
    <property type="component" value="Unassembled WGS sequence"/>
</dbReference>
<sequence length="292" mass="33382">MANDITALLGGLSFPTDEDRESDSFKLFPALPTELRLKVWAHALPSLTVLRLTAHILVSDPTFGFYLTFFMTVDGKATLVTVIPSMIRRQVDLGMYEQRAIALLRVSKESREVYLENFPISLPFALRGVGRLYMSRKEVLHFSNFSDLIHNRLFQQALKGGYRLQTWWAEIEKLAIPITSLIVKGKDWEHIPALCQRLPALTELKGVMWDRFQDVIDNGNAEGTKTIKDAMNAQLRNAEHELSRYRDENDQSLVVPEIRLMPTSGILLRWPFVFCYNFHDYSLAAPAIPILD</sequence>
<dbReference type="InParanoid" id="A0A132B558"/>
<accession>A0A132B558</accession>
<organism evidence="2 3">
    <name type="scientific">Mollisia scopiformis</name>
    <name type="common">Conifer needle endophyte fungus</name>
    <name type="synonym">Phialocephala scopiformis</name>
    <dbReference type="NCBI Taxonomy" id="149040"/>
    <lineage>
        <taxon>Eukaryota</taxon>
        <taxon>Fungi</taxon>
        <taxon>Dikarya</taxon>
        <taxon>Ascomycota</taxon>
        <taxon>Pezizomycotina</taxon>
        <taxon>Leotiomycetes</taxon>
        <taxon>Helotiales</taxon>
        <taxon>Mollisiaceae</taxon>
        <taxon>Mollisia</taxon>
    </lineage>
</organism>
<feature type="domain" description="2EXR" evidence="1">
    <location>
        <begin position="25"/>
        <end position="123"/>
    </location>
</feature>
<dbReference type="OrthoDB" id="3469466at2759"/>
<dbReference type="GeneID" id="28830597"/>
<dbReference type="RefSeq" id="XP_018061903.1">
    <property type="nucleotide sequence ID" value="XM_018220871.1"/>
</dbReference>
<reference evidence="2 3" key="1">
    <citation type="submission" date="2015-10" db="EMBL/GenBank/DDBJ databases">
        <title>Full genome of DAOMC 229536 Phialocephala scopiformis, a fungal endophyte of spruce producing the potent anti-insectan compound rugulosin.</title>
        <authorList>
            <consortium name="DOE Joint Genome Institute"/>
            <person name="Walker A.K."/>
            <person name="Frasz S.L."/>
            <person name="Seifert K.A."/>
            <person name="Miller J.D."/>
            <person name="Mondo S.J."/>
            <person name="Labutti K."/>
            <person name="Lipzen A."/>
            <person name="Dockter R."/>
            <person name="Kennedy M."/>
            <person name="Grigoriev I.V."/>
            <person name="Spatafora J.W."/>
        </authorList>
    </citation>
    <scope>NUCLEOTIDE SEQUENCE [LARGE SCALE GENOMIC DNA]</scope>
    <source>
        <strain evidence="2 3">CBS 120377</strain>
    </source>
</reference>
<dbReference type="InterPro" id="IPR045518">
    <property type="entry name" value="2EXR"/>
</dbReference>
<name>A0A132B558_MOLSC</name>
<keyword evidence="3" id="KW-1185">Reference proteome</keyword>
<protein>
    <recommendedName>
        <fullName evidence="1">2EXR domain-containing protein</fullName>
    </recommendedName>
</protein>